<evidence type="ECO:0000256" key="5">
    <source>
        <dbReference type="RuleBase" id="RU003887"/>
    </source>
</evidence>
<evidence type="ECO:0000259" key="6">
    <source>
        <dbReference type="SMART" id="SM00363"/>
    </source>
</evidence>
<feature type="domain" description="RNA-binding S4" evidence="6">
    <location>
        <begin position="17"/>
        <end position="78"/>
    </location>
</feature>
<dbReference type="EMBL" id="DRTH01000250">
    <property type="protein sequence ID" value="HHF08940.1"/>
    <property type="molecule type" value="Genomic_DNA"/>
</dbReference>
<dbReference type="PANTHER" id="PTHR47683">
    <property type="entry name" value="PSEUDOURIDINE SYNTHASE FAMILY PROTEIN-RELATED"/>
    <property type="match status" value="1"/>
</dbReference>
<dbReference type="Gene3D" id="3.10.290.10">
    <property type="entry name" value="RNA-binding S4 domain"/>
    <property type="match status" value="1"/>
</dbReference>
<comment type="caution">
    <text evidence="7">The sequence shown here is derived from an EMBL/GenBank/DDBJ whole genome shotgun (WGS) entry which is preliminary data.</text>
</comment>
<dbReference type="AlphaFoldDB" id="A0A7C5DVJ4"/>
<organism evidence="7">
    <name type="scientific">Kosmotoga arenicorallina</name>
    <dbReference type="NCBI Taxonomy" id="688066"/>
    <lineage>
        <taxon>Bacteria</taxon>
        <taxon>Thermotogati</taxon>
        <taxon>Thermotogota</taxon>
        <taxon>Thermotogae</taxon>
        <taxon>Kosmotogales</taxon>
        <taxon>Kosmotogaceae</taxon>
        <taxon>Kosmotoga</taxon>
    </lineage>
</organism>
<dbReference type="CDD" id="cd00165">
    <property type="entry name" value="S4"/>
    <property type="match status" value="1"/>
</dbReference>
<dbReference type="PROSITE" id="PS01149">
    <property type="entry name" value="PSI_RSU"/>
    <property type="match status" value="1"/>
</dbReference>
<gene>
    <name evidence="7" type="ORF">ENL26_04170</name>
</gene>
<reference evidence="7" key="1">
    <citation type="journal article" date="2020" name="mSystems">
        <title>Genome- and Community-Level Interaction Insights into Carbon Utilization and Element Cycling Functions of Hydrothermarchaeota in Hydrothermal Sediment.</title>
        <authorList>
            <person name="Zhou Z."/>
            <person name="Liu Y."/>
            <person name="Xu W."/>
            <person name="Pan J."/>
            <person name="Luo Z.H."/>
            <person name="Li M."/>
        </authorList>
    </citation>
    <scope>NUCLEOTIDE SEQUENCE [LARGE SCALE GENOMIC DNA]</scope>
    <source>
        <strain evidence="7">HyVt-80</strain>
    </source>
</reference>
<keyword evidence="2 4" id="KW-0694">RNA-binding</keyword>
<dbReference type="GO" id="GO:0003723">
    <property type="term" value="F:RNA binding"/>
    <property type="evidence" value="ECO:0007669"/>
    <property type="project" value="UniProtKB-KW"/>
</dbReference>
<comment type="similarity">
    <text evidence="1 5">Belongs to the pseudouridine synthase RsuA family.</text>
</comment>
<dbReference type="NCBIfam" id="TIGR00093">
    <property type="entry name" value="pseudouridine synthase"/>
    <property type="match status" value="1"/>
</dbReference>
<dbReference type="PANTHER" id="PTHR47683:SF4">
    <property type="entry name" value="PSEUDOURIDINE SYNTHASE"/>
    <property type="match status" value="1"/>
</dbReference>
<evidence type="ECO:0000256" key="2">
    <source>
        <dbReference type="ARBA" id="ARBA00022884"/>
    </source>
</evidence>
<dbReference type="Gene3D" id="3.30.70.580">
    <property type="entry name" value="Pseudouridine synthase I, catalytic domain, N-terminal subdomain"/>
    <property type="match status" value="1"/>
</dbReference>
<dbReference type="Proteomes" id="UP000886129">
    <property type="component" value="Unassembled WGS sequence"/>
</dbReference>
<dbReference type="Pfam" id="PF00849">
    <property type="entry name" value="PseudoU_synth_2"/>
    <property type="match status" value="1"/>
</dbReference>
<dbReference type="Gene3D" id="3.30.70.1560">
    <property type="entry name" value="Alpha-L RNA-binding motif"/>
    <property type="match status" value="1"/>
</dbReference>
<keyword evidence="3 5" id="KW-0413">Isomerase</keyword>
<dbReference type="SMART" id="SM00363">
    <property type="entry name" value="S4"/>
    <property type="match status" value="1"/>
</dbReference>
<dbReference type="InterPro" id="IPR006145">
    <property type="entry name" value="PsdUridine_synth_RsuA/RluA"/>
</dbReference>
<evidence type="ECO:0000256" key="1">
    <source>
        <dbReference type="ARBA" id="ARBA00008348"/>
    </source>
</evidence>
<protein>
    <recommendedName>
        <fullName evidence="5">Pseudouridine synthase</fullName>
        <ecNumber evidence="5">5.4.99.-</ecNumber>
    </recommendedName>
</protein>
<evidence type="ECO:0000256" key="4">
    <source>
        <dbReference type="PROSITE-ProRule" id="PRU00182"/>
    </source>
</evidence>
<accession>A0A7C5DVJ4</accession>
<dbReference type="InterPro" id="IPR018496">
    <property type="entry name" value="PsdUridine_synth_RsuA/RluB_CS"/>
</dbReference>
<proteinExistence type="inferred from homology"/>
<name>A0A7C5DVJ4_9BACT</name>
<dbReference type="InterPro" id="IPR020094">
    <property type="entry name" value="TruA/RsuA/RluB/E/F_N"/>
</dbReference>
<dbReference type="EC" id="5.4.99.-" evidence="5"/>
<dbReference type="PROSITE" id="PS50889">
    <property type="entry name" value="S4"/>
    <property type="match status" value="1"/>
</dbReference>
<evidence type="ECO:0000313" key="7">
    <source>
        <dbReference type="EMBL" id="HHF08940.1"/>
    </source>
</evidence>
<dbReference type="InterPro" id="IPR002942">
    <property type="entry name" value="S4_RNA-bd"/>
</dbReference>
<dbReference type="InterPro" id="IPR050343">
    <property type="entry name" value="RsuA_PseudoU_synthase"/>
</dbReference>
<dbReference type="InterPro" id="IPR020103">
    <property type="entry name" value="PsdUridine_synth_cat_dom_sf"/>
</dbReference>
<dbReference type="InterPro" id="IPR042092">
    <property type="entry name" value="PsdUridine_s_RsuA/RluB/E/F_cat"/>
</dbReference>
<dbReference type="GO" id="GO:0000455">
    <property type="term" value="P:enzyme-directed rRNA pseudouridine synthesis"/>
    <property type="evidence" value="ECO:0007669"/>
    <property type="project" value="UniProtKB-ARBA"/>
</dbReference>
<dbReference type="InterPro" id="IPR036986">
    <property type="entry name" value="S4_RNA-bd_sf"/>
</dbReference>
<evidence type="ECO:0000256" key="3">
    <source>
        <dbReference type="ARBA" id="ARBA00023235"/>
    </source>
</evidence>
<dbReference type="InterPro" id="IPR000748">
    <property type="entry name" value="PsdUridine_synth_RsuA/RluB/E/F"/>
</dbReference>
<dbReference type="GO" id="GO:0120159">
    <property type="term" value="F:rRNA pseudouridine synthase activity"/>
    <property type="evidence" value="ECO:0007669"/>
    <property type="project" value="UniProtKB-ARBA"/>
</dbReference>
<sequence>MDALKLIRRSGFMEKLLRLDKFISKFAGISRNESRKFIKAGKVRVNGTVIKAVDHKVYQHDRVFLNDKKLETYDSVYIALYKPVGYVSSRSINEGRSVFELIDAPYNKELSIAGRLDKDAEGLLLLSNDGLFIHRVISPKYNLEKEYIVELENEPDGDFIEKMNEPISCGDEILKAKKVTKLEGKKILIILTEGKFHEIKRMVKANGNTVTAIKRGRIGEFVLPEMFNPGDWKELNDFEIKKITGEFPR</sequence>
<dbReference type="SUPFAM" id="SSF55174">
    <property type="entry name" value="Alpha-L RNA-binding motif"/>
    <property type="match status" value="1"/>
</dbReference>
<dbReference type="SUPFAM" id="SSF55120">
    <property type="entry name" value="Pseudouridine synthase"/>
    <property type="match status" value="1"/>
</dbReference>
<dbReference type="Pfam" id="PF01479">
    <property type="entry name" value="S4"/>
    <property type="match status" value="1"/>
</dbReference>